<evidence type="ECO:0000313" key="3">
    <source>
        <dbReference type="Proteomes" id="UP000765160"/>
    </source>
</evidence>
<feature type="transmembrane region" description="Helical" evidence="1">
    <location>
        <begin position="119"/>
        <end position="138"/>
    </location>
</feature>
<dbReference type="EMBL" id="JAAVTX010000002">
    <property type="protein sequence ID" value="NKE44543.1"/>
    <property type="molecule type" value="Genomic_DNA"/>
</dbReference>
<protein>
    <submittedName>
        <fullName evidence="2">Uncharacterized protein</fullName>
    </submittedName>
</protein>
<accession>A0ABX1EWT2</accession>
<organism evidence="2 3">
    <name type="scientific">Falsiroseomonas frigidaquae</name>
    <dbReference type="NCBI Taxonomy" id="487318"/>
    <lineage>
        <taxon>Bacteria</taxon>
        <taxon>Pseudomonadati</taxon>
        <taxon>Pseudomonadota</taxon>
        <taxon>Alphaproteobacteria</taxon>
        <taxon>Acetobacterales</taxon>
        <taxon>Roseomonadaceae</taxon>
        <taxon>Falsiroseomonas</taxon>
    </lineage>
</organism>
<dbReference type="Proteomes" id="UP000765160">
    <property type="component" value="Unassembled WGS sequence"/>
</dbReference>
<comment type="caution">
    <text evidence="2">The sequence shown here is derived from an EMBL/GenBank/DDBJ whole genome shotgun (WGS) entry which is preliminary data.</text>
</comment>
<gene>
    <name evidence="2" type="ORF">HB662_07125</name>
</gene>
<evidence type="ECO:0000256" key="1">
    <source>
        <dbReference type="SAM" id="Phobius"/>
    </source>
</evidence>
<proteinExistence type="predicted"/>
<keyword evidence="1" id="KW-0472">Membrane</keyword>
<sequence length="141" mass="15453">MAWPDPQRPGEPADPSRPWHWVARVEDRGRAPLPIGWNGALRQWMVWDGSAVTAEEAARRFAYLGPCLTPAETEQALATALPAEPRAPEEPRGLAALAASATPPPPPAMVYRRDAVRNHLLIFAGTLFGTLFLAEWIIGVR</sequence>
<reference evidence="2 3" key="1">
    <citation type="submission" date="2020-03" db="EMBL/GenBank/DDBJ databases">
        <title>Roseomonas selenitidurans sp. nov. isolated from soil.</title>
        <authorList>
            <person name="Liu H."/>
        </authorList>
    </citation>
    <scope>NUCLEOTIDE SEQUENCE [LARGE SCALE GENOMIC DNA]</scope>
    <source>
        <strain evidence="2 3">JCM 15073</strain>
    </source>
</reference>
<evidence type="ECO:0000313" key="2">
    <source>
        <dbReference type="EMBL" id="NKE44543.1"/>
    </source>
</evidence>
<dbReference type="RefSeq" id="WP_168048627.1">
    <property type="nucleotide sequence ID" value="NZ_JAATJR010000002.1"/>
</dbReference>
<name>A0ABX1EWT2_9PROT</name>
<keyword evidence="1" id="KW-1133">Transmembrane helix</keyword>
<keyword evidence="3" id="KW-1185">Reference proteome</keyword>
<keyword evidence="1" id="KW-0812">Transmembrane</keyword>